<dbReference type="InterPro" id="IPR011099">
    <property type="entry name" value="Glyco_hydro_67_C"/>
</dbReference>
<reference evidence="13 14" key="1">
    <citation type="submission" date="2023-07" db="EMBL/GenBank/DDBJ databases">
        <title>Genomic Encyclopedia of Type Strains, Phase IV (KMG-IV): sequencing the most valuable type-strain genomes for metagenomic binning, comparative biology and taxonomic classification.</title>
        <authorList>
            <person name="Goeker M."/>
        </authorList>
    </citation>
    <scope>NUCLEOTIDE SEQUENCE [LARGE SCALE GENOMIC DNA]</scope>
    <source>
        <strain evidence="13 14">DSM 22170</strain>
    </source>
</reference>
<evidence type="ECO:0000256" key="5">
    <source>
        <dbReference type="ARBA" id="ARBA00023295"/>
    </source>
</evidence>
<comment type="catalytic activity">
    <reaction evidence="8">
        <text>Hydrolysis of (1-&gt;2)-alpha-D-(4-O-methyl)glucuronosyl links in the main chain of hardwood xylans.</text>
        <dbReference type="EC" id="3.2.1.131"/>
    </reaction>
</comment>
<dbReference type="InterPro" id="IPR011395">
    <property type="entry name" value="Glyco_hydro_67_aGlcAse"/>
</dbReference>
<dbReference type="Pfam" id="PF03648">
    <property type="entry name" value="Glyco_hydro_67N"/>
    <property type="match status" value="1"/>
</dbReference>
<evidence type="ECO:0000256" key="9">
    <source>
        <dbReference type="SAM" id="MobiDB-lite"/>
    </source>
</evidence>
<evidence type="ECO:0000259" key="10">
    <source>
        <dbReference type="Pfam" id="PF03648"/>
    </source>
</evidence>
<dbReference type="Pfam" id="PF07477">
    <property type="entry name" value="Glyco_hydro_67C"/>
    <property type="match status" value="1"/>
</dbReference>
<dbReference type="InterPro" id="IPR029018">
    <property type="entry name" value="Hex-like_dom2"/>
</dbReference>
<evidence type="ECO:0000256" key="6">
    <source>
        <dbReference type="ARBA" id="ARBA00023326"/>
    </source>
</evidence>
<dbReference type="InterPro" id="IPR011100">
    <property type="entry name" value="Glyco_hydro_67_cat"/>
</dbReference>
<protein>
    <recommendedName>
        <fullName evidence="8">Xylan alpha-1,2-glucuronidase</fullName>
        <ecNumber evidence="8">3.2.1.131</ecNumber>
    </recommendedName>
</protein>
<keyword evidence="14" id="KW-1185">Reference proteome</keyword>
<keyword evidence="3 7" id="KW-0378">Hydrolase</keyword>
<dbReference type="Pfam" id="PF07488">
    <property type="entry name" value="Glyco_hydro_67M"/>
    <property type="match status" value="1"/>
</dbReference>
<evidence type="ECO:0000256" key="8">
    <source>
        <dbReference type="RuleBase" id="RU361198"/>
    </source>
</evidence>
<gene>
    <name evidence="13" type="ORF">JOC58_003621</name>
</gene>
<evidence type="ECO:0000256" key="1">
    <source>
        <dbReference type="ARBA" id="ARBA00008833"/>
    </source>
</evidence>
<dbReference type="EMBL" id="JAVDQH010000017">
    <property type="protein sequence ID" value="MDR6245708.1"/>
    <property type="molecule type" value="Genomic_DNA"/>
</dbReference>
<proteinExistence type="inferred from homology"/>
<evidence type="ECO:0000256" key="7">
    <source>
        <dbReference type="PIRNR" id="PIRNR029900"/>
    </source>
</evidence>
<dbReference type="PANTHER" id="PTHR39207">
    <property type="entry name" value="ALPHA-GLUCURONIDASE A"/>
    <property type="match status" value="1"/>
</dbReference>
<comment type="caution">
    <text evidence="13">The sequence shown here is derived from an EMBL/GenBank/DDBJ whole genome shotgun (WGS) entry which is preliminary data.</text>
</comment>
<keyword evidence="2 7" id="KW-0858">Xylan degradation</keyword>
<comment type="subunit">
    <text evidence="8">Homodimer.</text>
</comment>
<dbReference type="PANTHER" id="PTHR39207:SF1">
    <property type="entry name" value="ALPHA-GLUCURONIDASE A"/>
    <property type="match status" value="1"/>
</dbReference>
<keyword evidence="5 7" id="KW-0326">Glycosidase</keyword>
<keyword evidence="6 8" id="KW-0624">Polysaccharide degradation</keyword>
<feature type="compositionally biased region" description="Low complexity" evidence="9">
    <location>
        <begin position="199"/>
        <end position="210"/>
    </location>
</feature>
<organism evidence="13 14">
    <name type="scientific">Paenibacillus hunanensis</name>
    <dbReference type="NCBI Taxonomy" id="539262"/>
    <lineage>
        <taxon>Bacteria</taxon>
        <taxon>Bacillati</taxon>
        <taxon>Bacillota</taxon>
        <taxon>Bacilli</taxon>
        <taxon>Bacillales</taxon>
        <taxon>Paenibacillaceae</taxon>
        <taxon>Paenibacillus</taxon>
    </lineage>
</organism>
<evidence type="ECO:0000313" key="14">
    <source>
        <dbReference type="Proteomes" id="UP001185028"/>
    </source>
</evidence>
<feature type="compositionally biased region" description="Polar residues" evidence="9">
    <location>
        <begin position="170"/>
        <end position="190"/>
    </location>
</feature>
<keyword evidence="4 8" id="KW-0119">Carbohydrate metabolism</keyword>
<evidence type="ECO:0000256" key="4">
    <source>
        <dbReference type="ARBA" id="ARBA00023277"/>
    </source>
</evidence>
<dbReference type="PIRSF" id="PIRSF029900">
    <property type="entry name" value="Alpha-glucuronds"/>
    <property type="match status" value="1"/>
</dbReference>
<evidence type="ECO:0000256" key="3">
    <source>
        <dbReference type="ARBA" id="ARBA00022801"/>
    </source>
</evidence>
<feature type="domain" description="Glycosyl hydrolase family 67 catalytic" evidence="12">
    <location>
        <begin position="237"/>
        <end position="563"/>
    </location>
</feature>
<dbReference type="SUPFAM" id="SSF51445">
    <property type="entry name" value="(Trans)glycosidases"/>
    <property type="match status" value="1"/>
</dbReference>
<name>A0ABU1J5E6_9BACL</name>
<feature type="compositionally biased region" description="Polar residues" evidence="9">
    <location>
        <begin position="1"/>
        <end position="22"/>
    </location>
</feature>
<evidence type="ECO:0000259" key="12">
    <source>
        <dbReference type="Pfam" id="PF07488"/>
    </source>
</evidence>
<dbReference type="SUPFAM" id="SSF55545">
    <property type="entry name" value="beta-N-acetylhexosaminidase-like domain"/>
    <property type="match status" value="1"/>
</dbReference>
<dbReference type="GO" id="GO:0046559">
    <property type="term" value="F:alpha-glucuronidase activity"/>
    <property type="evidence" value="ECO:0007669"/>
    <property type="project" value="UniProtKB-EC"/>
</dbReference>
<dbReference type="Gene3D" id="3.90.1330.10">
    <property type="entry name" value="Alpha-glucuronidase, C-terminal domain"/>
    <property type="match status" value="1"/>
</dbReference>
<feature type="domain" description="Glycosyl hydrolase family 67 C-terminal" evidence="11">
    <location>
        <begin position="564"/>
        <end position="786"/>
    </location>
</feature>
<dbReference type="InterPro" id="IPR017853">
    <property type="entry name" value="GH"/>
</dbReference>
<feature type="domain" description="Alpha glucuronidase N-terminal" evidence="10">
    <location>
        <begin position="37"/>
        <end position="102"/>
    </location>
</feature>
<feature type="region of interest" description="Disordered" evidence="9">
    <location>
        <begin position="1"/>
        <end position="24"/>
    </location>
</feature>
<dbReference type="Proteomes" id="UP001185028">
    <property type="component" value="Unassembled WGS sequence"/>
</dbReference>
<comment type="similarity">
    <text evidence="1 7 8">Belongs to the glycosyl hydrolase 67 family.</text>
</comment>
<dbReference type="Gene3D" id="3.20.20.80">
    <property type="entry name" value="Glycosidases"/>
    <property type="match status" value="1"/>
</dbReference>
<sequence length="789" mass="88716">MQNQTNSPSDTVPHPSHSSQTIHSERDLQRYETGYDAWLSYIPLQTFPATANAEAWAACCRHIHVAAEQQHPVIQTATQELARGISSMLGQTVQYTSSELNQEPSHSHGQETGIWLIPLHTIVTPANVPDTYELPEWLTSMYPQAHDDVQQCMAQGEEGYVLRAWPAGNQSTSNSHTGYPHSTATLISDTSSDDRHPTASESSSTTNTTSNGSRLIILASSPEGVLYGTFHLLRHMGTGQPLDQLTAISRPANRLRMIDHWDNADGSIERGYAGQSFLYENNAFTRDWDRLHDYARLLASTGFNALSINNVNVHATETLFITDAFLPDVAEIANILRKYAIRLYLSVNFAAPMEAGGLSTADPLDEAVRRWWQEAAANVYRYMPDFGGFLVKADSENRPGPFTYGRDHADGANMLAAALEPHGGQVIWRCFVYNCKQDWRDRTTDRARAAYDHFQPLDGKFADNVMLQIKNGPLDFQVREPVSPLFGAMQQTHQLLEFQITQEYTGQQRHVCYLVPQWKEILDFDTAVNDRFAPVKQIASGSIWQREWNGIAAVGNVGADGNWTGHLLAQANWYGLGRLAWEPDTRAETIAREWAMLVFGMDTEVVETITTMLLDSLSIYENYTSPLGIGWMVNPNHHYGPNVDGYEYSPWGTYHYADHMGIGVDRTIATGTGYTAQYAPINRDRYDSLESCPDELLLFFHHVPYTHVLHSGKTVIQHIYDTHFEGAEQAAELIARWQTLEGRMALGLYTQVAERLAEQAEHAKEWRDVINSYFYRKSGIADVQGRVIY</sequence>
<dbReference type="EC" id="3.2.1.131" evidence="8"/>
<accession>A0ABU1J5E6</accession>
<dbReference type="InterPro" id="IPR005154">
    <property type="entry name" value="Glyco_hydro_67_aGlcAse_N"/>
</dbReference>
<dbReference type="InterPro" id="IPR037054">
    <property type="entry name" value="A-glucoronidase_C_sf"/>
</dbReference>
<feature type="region of interest" description="Disordered" evidence="9">
    <location>
        <begin position="170"/>
        <end position="210"/>
    </location>
</feature>
<dbReference type="RefSeq" id="WP_188776417.1">
    <property type="nucleotide sequence ID" value="NZ_BMMB01000006.1"/>
</dbReference>
<dbReference type="Gene3D" id="3.30.379.10">
    <property type="entry name" value="Chitobiase/beta-hexosaminidase domain 2-like"/>
    <property type="match status" value="1"/>
</dbReference>
<evidence type="ECO:0000256" key="2">
    <source>
        <dbReference type="ARBA" id="ARBA00022651"/>
    </source>
</evidence>
<evidence type="ECO:0000313" key="13">
    <source>
        <dbReference type="EMBL" id="MDR6245708.1"/>
    </source>
</evidence>
<evidence type="ECO:0000259" key="11">
    <source>
        <dbReference type="Pfam" id="PF07477"/>
    </source>
</evidence>